<evidence type="ECO:0000313" key="1">
    <source>
        <dbReference type="EMBL" id="CBI11684.1"/>
    </source>
</evidence>
<proteinExistence type="predicted"/>
<comment type="caution">
    <text evidence="1">The sequence shown here is derived from an EMBL/GenBank/DDBJ whole genome shotgun (WGS) entry which is preliminary data.</text>
</comment>
<gene>
    <name evidence="1" type="ORF">CARN7_2522</name>
</gene>
<sequence length="72" mass="8244">MYDHYFFVNILWICGPGGPRSPEHRLTPPRYRKNLPRISVRVPHLPSSRIGLMEAAMISQCLSDELRALANP</sequence>
<accession>E6QWR0</accession>
<dbReference type="EMBL" id="CABR01000157">
    <property type="protein sequence ID" value="CBI11684.1"/>
    <property type="molecule type" value="Genomic_DNA"/>
</dbReference>
<organism evidence="1">
    <name type="scientific">mine drainage metagenome</name>
    <dbReference type="NCBI Taxonomy" id="410659"/>
    <lineage>
        <taxon>unclassified sequences</taxon>
        <taxon>metagenomes</taxon>
        <taxon>ecological metagenomes</taxon>
    </lineage>
</organism>
<reference evidence="1" key="1">
    <citation type="submission" date="2009-10" db="EMBL/GenBank/DDBJ databases">
        <title>Diversity of trophic interactions inside an arsenic-rich microbial ecosystem.</title>
        <authorList>
            <person name="Bertin P.N."/>
            <person name="Heinrich-Salmeron A."/>
            <person name="Pelletier E."/>
            <person name="Goulhen-Chollet F."/>
            <person name="Arsene-Ploetze F."/>
            <person name="Gallien S."/>
            <person name="Calteau A."/>
            <person name="Vallenet D."/>
            <person name="Casiot C."/>
            <person name="Chane-Woon-Ming B."/>
            <person name="Giloteaux L."/>
            <person name="Barakat M."/>
            <person name="Bonnefoy V."/>
            <person name="Bruneel O."/>
            <person name="Chandler M."/>
            <person name="Cleiss J."/>
            <person name="Duran R."/>
            <person name="Elbaz-Poulichet F."/>
            <person name="Fonknechten N."/>
            <person name="Lauga B."/>
            <person name="Mornico D."/>
            <person name="Ortet P."/>
            <person name="Schaeffer C."/>
            <person name="Siguier P."/>
            <person name="Alexander Thil Smith A."/>
            <person name="Van Dorsselaer A."/>
            <person name="Weissenbach J."/>
            <person name="Medigue C."/>
            <person name="Le Paslier D."/>
        </authorList>
    </citation>
    <scope>NUCLEOTIDE SEQUENCE</scope>
</reference>
<protein>
    <submittedName>
        <fullName evidence="1">Uncharacterized protein</fullName>
    </submittedName>
</protein>
<name>E6QWR0_9ZZZZ</name>
<dbReference type="AlphaFoldDB" id="E6QWR0"/>